<dbReference type="InterPro" id="IPR050863">
    <property type="entry name" value="CenT-Element_Derived"/>
</dbReference>
<gene>
    <name evidence="2" type="ORF">BJ508DRAFT_215156</name>
</gene>
<dbReference type="InterPro" id="IPR004875">
    <property type="entry name" value="DDE_SF_endonuclease_dom"/>
</dbReference>
<dbReference type="GO" id="GO:0005634">
    <property type="term" value="C:nucleus"/>
    <property type="evidence" value="ECO:0007669"/>
    <property type="project" value="TreeGrafter"/>
</dbReference>
<feature type="domain" description="DDE-1" evidence="1">
    <location>
        <begin position="68"/>
        <end position="252"/>
    </location>
</feature>
<dbReference type="EMBL" id="ML119783">
    <property type="protein sequence ID" value="RPA74699.1"/>
    <property type="molecule type" value="Genomic_DNA"/>
</dbReference>
<dbReference type="OrthoDB" id="5396311at2759"/>
<dbReference type="PANTHER" id="PTHR19303:SF74">
    <property type="entry name" value="POGO TRANSPOSABLE ELEMENT WITH KRAB DOMAIN"/>
    <property type="match status" value="1"/>
</dbReference>
<dbReference type="GO" id="GO:0003677">
    <property type="term" value="F:DNA binding"/>
    <property type="evidence" value="ECO:0007669"/>
    <property type="project" value="TreeGrafter"/>
</dbReference>
<dbReference type="Proteomes" id="UP000275078">
    <property type="component" value="Unassembled WGS sequence"/>
</dbReference>
<dbReference type="PANTHER" id="PTHR19303">
    <property type="entry name" value="TRANSPOSON"/>
    <property type="match status" value="1"/>
</dbReference>
<accession>A0A3N4HLQ1</accession>
<proteinExistence type="predicted"/>
<name>A0A3N4HLQ1_ASCIM</name>
<keyword evidence="3" id="KW-1185">Reference proteome</keyword>
<reference evidence="2 3" key="1">
    <citation type="journal article" date="2018" name="Nat. Ecol. Evol.">
        <title>Pezizomycetes genomes reveal the molecular basis of ectomycorrhizal truffle lifestyle.</title>
        <authorList>
            <person name="Murat C."/>
            <person name="Payen T."/>
            <person name="Noel B."/>
            <person name="Kuo A."/>
            <person name="Morin E."/>
            <person name="Chen J."/>
            <person name="Kohler A."/>
            <person name="Krizsan K."/>
            <person name="Balestrini R."/>
            <person name="Da Silva C."/>
            <person name="Montanini B."/>
            <person name="Hainaut M."/>
            <person name="Levati E."/>
            <person name="Barry K.W."/>
            <person name="Belfiori B."/>
            <person name="Cichocki N."/>
            <person name="Clum A."/>
            <person name="Dockter R.B."/>
            <person name="Fauchery L."/>
            <person name="Guy J."/>
            <person name="Iotti M."/>
            <person name="Le Tacon F."/>
            <person name="Lindquist E.A."/>
            <person name="Lipzen A."/>
            <person name="Malagnac F."/>
            <person name="Mello A."/>
            <person name="Molinier V."/>
            <person name="Miyauchi S."/>
            <person name="Poulain J."/>
            <person name="Riccioni C."/>
            <person name="Rubini A."/>
            <person name="Sitrit Y."/>
            <person name="Splivallo R."/>
            <person name="Traeger S."/>
            <person name="Wang M."/>
            <person name="Zifcakova L."/>
            <person name="Wipf D."/>
            <person name="Zambonelli A."/>
            <person name="Paolocci F."/>
            <person name="Nowrousian M."/>
            <person name="Ottonello S."/>
            <person name="Baldrian P."/>
            <person name="Spatafora J.W."/>
            <person name="Henrissat B."/>
            <person name="Nagy L.G."/>
            <person name="Aury J.M."/>
            <person name="Wincker P."/>
            <person name="Grigoriev I.V."/>
            <person name="Bonfante P."/>
            <person name="Martin F.M."/>
        </authorList>
    </citation>
    <scope>NUCLEOTIDE SEQUENCE [LARGE SCALE GENOMIC DNA]</scope>
    <source>
        <strain evidence="2 3">RN42</strain>
    </source>
</reference>
<evidence type="ECO:0000259" key="1">
    <source>
        <dbReference type="Pfam" id="PF03184"/>
    </source>
</evidence>
<sequence length="329" mass="37526">MKAGDRDVLRDFFRKWQEVIEEFHITPEHIYNWDEKGVMIGLTGREWVLAAQDRKEAYAIQDGNCESVTVIECASQANISAFPHILPPYIISAGDTYTAANFRYLVETEYGDANILKGAVFRKSKNGYTDNKIGFDYIKWFDLQTREFADNGRIHRLALVDGHSSHLTLEIIEYCMQPQVNIHIVCLPAHSTHILQPMDVGIFGPLSRAYKKEVSAWCRDCTNGRMSFASFLLCYHRARETAITNRNVQKAFEATGLLPLNPRVVLDSRKVRQDAKEEYEAKLAIEQETFHPMKPLDPFNLPPTPRVNKTIEDIKTTGKFYTAPAFGSS</sequence>
<dbReference type="STRING" id="1160509.A0A3N4HLQ1"/>
<dbReference type="AlphaFoldDB" id="A0A3N4HLQ1"/>
<dbReference type="Pfam" id="PF03184">
    <property type="entry name" value="DDE_1"/>
    <property type="match status" value="1"/>
</dbReference>
<evidence type="ECO:0000313" key="3">
    <source>
        <dbReference type="Proteomes" id="UP000275078"/>
    </source>
</evidence>
<evidence type="ECO:0000313" key="2">
    <source>
        <dbReference type="EMBL" id="RPA74699.1"/>
    </source>
</evidence>
<protein>
    <submittedName>
        <fullName evidence="2">DDE-domain-containing protein</fullName>
    </submittedName>
</protein>
<organism evidence="2 3">
    <name type="scientific">Ascobolus immersus RN42</name>
    <dbReference type="NCBI Taxonomy" id="1160509"/>
    <lineage>
        <taxon>Eukaryota</taxon>
        <taxon>Fungi</taxon>
        <taxon>Dikarya</taxon>
        <taxon>Ascomycota</taxon>
        <taxon>Pezizomycotina</taxon>
        <taxon>Pezizomycetes</taxon>
        <taxon>Pezizales</taxon>
        <taxon>Ascobolaceae</taxon>
        <taxon>Ascobolus</taxon>
    </lineage>
</organism>